<dbReference type="Proteomes" id="UP000240322">
    <property type="component" value="Unassembled WGS sequence"/>
</dbReference>
<evidence type="ECO:0000313" key="5">
    <source>
        <dbReference type="EMBL" id="PSN82062.1"/>
    </source>
</evidence>
<evidence type="ECO:0000256" key="4">
    <source>
        <dbReference type="ARBA" id="ARBA00023270"/>
    </source>
</evidence>
<reference evidence="5 6" key="1">
    <citation type="submission" date="2017-04" db="EMBL/GenBank/DDBJ databases">
        <title>Novel microbial lineages endemic to geothermal iron-oxide mats fill important gaps in the evolutionary history of Archaea.</title>
        <authorList>
            <person name="Jay Z.J."/>
            <person name="Beam J.P."/>
            <person name="Dlakic M."/>
            <person name="Rusch D.B."/>
            <person name="Kozubal M.A."/>
            <person name="Inskeep W.P."/>
        </authorList>
    </citation>
    <scope>NUCLEOTIDE SEQUENCE [LARGE SCALE GENOMIC DNA]</scope>
    <source>
        <strain evidence="5">OSP_D</strain>
    </source>
</reference>
<protein>
    <recommendedName>
        <fullName evidence="2">3-dehydroquinate dehydratase</fullName>
        <ecNumber evidence="2">4.2.1.10</ecNumber>
    </recommendedName>
</protein>
<dbReference type="InterPro" id="IPR001381">
    <property type="entry name" value="DHquinase_I"/>
</dbReference>
<dbReference type="CDD" id="cd00502">
    <property type="entry name" value="DHQase_I"/>
    <property type="match status" value="1"/>
</dbReference>
<keyword evidence="4" id="KW-0704">Schiff base</keyword>
<dbReference type="PANTHER" id="PTHR43699:SF1">
    <property type="entry name" value="3-DEHYDROQUINATE DEHYDRATASE"/>
    <property type="match status" value="1"/>
</dbReference>
<dbReference type="Gene3D" id="3.20.20.70">
    <property type="entry name" value="Aldolase class I"/>
    <property type="match status" value="1"/>
</dbReference>
<organism evidence="5 6">
    <name type="scientific">Candidatus Marsarchaeota G2 archaeon OSP_D</name>
    <dbReference type="NCBI Taxonomy" id="1978157"/>
    <lineage>
        <taxon>Archaea</taxon>
        <taxon>Candidatus Marsarchaeota</taxon>
        <taxon>Candidatus Marsarchaeota group 2</taxon>
    </lineage>
</organism>
<dbReference type="AlphaFoldDB" id="A0A2R6A6H3"/>
<dbReference type="InterPro" id="IPR013785">
    <property type="entry name" value="Aldolase_TIM"/>
</dbReference>
<dbReference type="EC" id="4.2.1.10" evidence="2"/>
<evidence type="ECO:0000256" key="3">
    <source>
        <dbReference type="ARBA" id="ARBA00023239"/>
    </source>
</evidence>
<dbReference type="EMBL" id="NEXE01000391">
    <property type="protein sequence ID" value="PSN82062.1"/>
    <property type="molecule type" value="Genomic_DNA"/>
</dbReference>
<dbReference type="GO" id="GO:0003855">
    <property type="term" value="F:3-dehydroquinate dehydratase activity"/>
    <property type="evidence" value="ECO:0007669"/>
    <property type="project" value="UniProtKB-EC"/>
</dbReference>
<dbReference type="Pfam" id="PF01487">
    <property type="entry name" value="DHquinase_I"/>
    <property type="match status" value="1"/>
</dbReference>
<name>A0A2R6A6H3_9ARCH</name>
<proteinExistence type="predicted"/>
<accession>A0A2R6A6H3</accession>
<comment type="catalytic activity">
    <reaction evidence="1">
        <text>3-dehydroquinate = 3-dehydroshikimate + H2O</text>
        <dbReference type="Rhea" id="RHEA:21096"/>
        <dbReference type="ChEBI" id="CHEBI:15377"/>
        <dbReference type="ChEBI" id="CHEBI:16630"/>
        <dbReference type="ChEBI" id="CHEBI:32364"/>
        <dbReference type="EC" id="4.2.1.10"/>
    </reaction>
</comment>
<evidence type="ECO:0000313" key="6">
    <source>
        <dbReference type="Proteomes" id="UP000240322"/>
    </source>
</evidence>
<keyword evidence="3" id="KW-0456">Lyase</keyword>
<evidence type="ECO:0000256" key="2">
    <source>
        <dbReference type="ARBA" id="ARBA00012060"/>
    </source>
</evidence>
<comment type="caution">
    <text evidence="5">The sequence shown here is derived from an EMBL/GenBank/DDBJ whole genome shotgun (WGS) entry which is preliminary data.</text>
</comment>
<dbReference type="GO" id="GO:0046279">
    <property type="term" value="P:3,4-dihydroxybenzoate biosynthetic process"/>
    <property type="evidence" value="ECO:0007669"/>
    <property type="project" value="TreeGrafter"/>
</dbReference>
<dbReference type="PANTHER" id="PTHR43699">
    <property type="entry name" value="3-DEHYDROQUINATE DEHYDRATASE"/>
    <property type="match status" value="1"/>
</dbReference>
<gene>
    <name evidence="5" type="ORF">B9Q03_14655</name>
</gene>
<dbReference type="InterPro" id="IPR050146">
    <property type="entry name" value="Type-I_3-dehydroquinase"/>
</dbReference>
<evidence type="ECO:0000256" key="1">
    <source>
        <dbReference type="ARBA" id="ARBA00001864"/>
    </source>
</evidence>
<dbReference type="SUPFAM" id="SSF51569">
    <property type="entry name" value="Aldolase"/>
    <property type="match status" value="1"/>
</dbReference>
<sequence>MSSLLRNEPNICVSVAPRTAREATVLLGEADSSSANYIELRLDGLHDDPTSLKSTMKSLSKPLVLTYHDDPTLSLGSKITPNQLRELIGYAEYVDTEVEPPQDSNAKRIRSKHVWHSISIEQAEMLVNEAWKSGCEIVKLAFKAQSFADNITALKLTSKLRVPNIIFCMGELGVVSRVLAPLYGSAWTYASLRAGLETAPGQVDVQTLREFYQALRGSS</sequence>